<dbReference type="InterPro" id="IPR050368">
    <property type="entry name" value="ClC-type_chloride_channel"/>
</dbReference>
<dbReference type="PANTHER" id="PTHR43427">
    <property type="entry name" value="CHLORIDE CHANNEL PROTEIN CLC-E"/>
    <property type="match status" value="1"/>
</dbReference>
<organism evidence="7 8">
    <name type="scientific">Kitasatospora purpeofusca</name>
    <dbReference type="NCBI Taxonomy" id="67352"/>
    <lineage>
        <taxon>Bacteria</taxon>
        <taxon>Bacillati</taxon>
        <taxon>Actinomycetota</taxon>
        <taxon>Actinomycetes</taxon>
        <taxon>Kitasatosporales</taxon>
        <taxon>Streptomycetaceae</taxon>
        <taxon>Kitasatospora</taxon>
    </lineage>
</organism>
<evidence type="ECO:0000256" key="6">
    <source>
        <dbReference type="SAM" id="Phobius"/>
    </source>
</evidence>
<feature type="transmembrane region" description="Helical" evidence="6">
    <location>
        <begin position="392"/>
        <end position="412"/>
    </location>
</feature>
<evidence type="ECO:0000256" key="3">
    <source>
        <dbReference type="ARBA" id="ARBA00022989"/>
    </source>
</evidence>
<dbReference type="Pfam" id="PF00654">
    <property type="entry name" value="Voltage_CLC"/>
    <property type="match status" value="1"/>
</dbReference>
<dbReference type="SUPFAM" id="SSF81340">
    <property type="entry name" value="Clc chloride channel"/>
    <property type="match status" value="1"/>
</dbReference>
<proteinExistence type="predicted"/>
<feature type="transmembrane region" description="Helical" evidence="6">
    <location>
        <begin position="140"/>
        <end position="158"/>
    </location>
</feature>
<keyword evidence="8" id="KW-1185">Reference proteome</keyword>
<sequence>MPEPSDGPSGSEDPTARPDPTSGTGPASPPAAAATARPSPDLHGVLRTKGYLGLLVISALVGVPVSLAAFWFVGLEHQLQHWVWESLPAALGLDRAPWWWPLPTLLLAGLLLAPIVTRVPGRGGHIPVDGLGGPPAPPRAVPGVVLAALACLPLGAVLGPEAPLMAMGAGLALLAVRPSRRAARPQMVPVLGAAGSAAAISTIFGSPLVAAVMIIEAAGLGGPKLLLLIMPCLLASGVGALVFTGFGHWTGLSVGALSLPSEPPAGVPDPGDFLWGLPVAVAVTVVCVAGQTLGHRVKAFTVGDPGRAVPPPTVRQTALRTVLCAVAVGGCIAAYALLTDRSPEEAALSGQATLAALAANPAAWSVFALLMLTLCKTAAWGIALGSLRGGPIFPAVLIGAALGVACGPLPGLGIESGLAVGLAAAATAVTRLPVTSTVLAAELLGPDAPDSLPLLLVTAVTSFVVGELLRGYIERRTPQPDAPQGAARAA</sequence>
<feature type="region of interest" description="Disordered" evidence="5">
    <location>
        <begin position="1"/>
        <end position="40"/>
    </location>
</feature>
<name>A0ABZ1U6X7_9ACTN</name>
<dbReference type="RefSeq" id="WP_328957522.1">
    <property type="nucleotide sequence ID" value="NZ_CP108110.1"/>
</dbReference>
<keyword evidence="2 6" id="KW-0812">Transmembrane</keyword>
<feature type="transmembrane region" description="Helical" evidence="6">
    <location>
        <begin position="273"/>
        <end position="297"/>
    </location>
</feature>
<dbReference type="InterPro" id="IPR014743">
    <property type="entry name" value="Cl-channel_core"/>
</dbReference>
<reference evidence="7" key="1">
    <citation type="submission" date="2022-10" db="EMBL/GenBank/DDBJ databases">
        <title>The complete genomes of actinobacterial strains from the NBC collection.</title>
        <authorList>
            <person name="Joergensen T.S."/>
            <person name="Alvarez Arevalo M."/>
            <person name="Sterndorff E.B."/>
            <person name="Faurdal D."/>
            <person name="Vuksanovic O."/>
            <person name="Mourched A.-S."/>
            <person name="Charusanti P."/>
            <person name="Shaw S."/>
            <person name="Blin K."/>
            <person name="Weber T."/>
        </authorList>
    </citation>
    <scope>NUCLEOTIDE SEQUENCE</scope>
    <source>
        <strain evidence="7">NBC_00222</strain>
    </source>
</reference>
<feature type="transmembrane region" description="Helical" evidence="6">
    <location>
        <begin position="51"/>
        <end position="73"/>
    </location>
</feature>
<feature type="transmembrane region" description="Helical" evidence="6">
    <location>
        <begin position="452"/>
        <end position="469"/>
    </location>
</feature>
<keyword evidence="4 6" id="KW-0472">Membrane</keyword>
<evidence type="ECO:0000256" key="5">
    <source>
        <dbReference type="SAM" id="MobiDB-lite"/>
    </source>
</evidence>
<feature type="transmembrane region" description="Helical" evidence="6">
    <location>
        <begin position="362"/>
        <end position="385"/>
    </location>
</feature>
<dbReference type="Gene3D" id="1.10.3080.10">
    <property type="entry name" value="Clc chloride channel"/>
    <property type="match status" value="1"/>
</dbReference>
<dbReference type="PRINTS" id="PR00762">
    <property type="entry name" value="CLCHANNEL"/>
</dbReference>
<evidence type="ECO:0000256" key="2">
    <source>
        <dbReference type="ARBA" id="ARBA00022692"/>
    </source>
</evidence>
<feature type="transmembrane region" description="Helical" evidence="6">
    <location>
        <begin position="98"/>
        <end position="119"/>
    </location>
</feature>
<feature type="transmembrane region" description="Helical" evidence="6">
    <location>
        <begin position="318"/>
        <end position="338"/>
    </location>
</feature>
<evidence type="ECO:0000313" key="8">
    <source>
        <dbReference type="Proteomes" id="UP001432222"/>
    </source>
</evidence>
<protein>
    <submittedName>
        <fullName evidence="7">Chloride channel protein</fullName>
    </submittedName>
</protein>
<evidence type="ECO:0000256" key="1">
    <source>
        <dbReference type="ARBA" id="ARBA00004141"/>
    </source>
</evidence>
<accession>A0ABZ1U6X7</accession>
<feature type="compositionally biased region" description="Low complexity" evidence="5">
    <location>
        <begin position="20"/>
        <end position="39"/>
    </location>
</feature>
<evidence type="ECO:0000313" key="7">
    <source>
        <dbReference type="EMBL" id="WUQ86935.1"/>
    </source>
</evidence>
<comment type="subcellular location">
    <subcellularLocation>
        <location evidence="1">Membrane</location>
        <topology evidence="1">Multi-pass membrane protein</topology>
    </subcellularLocation>
</comment>
<evidence type="ECO:0000256" key="4">
    <source>
        <dbReference type="ARBA" id="ARBA00023136"/>
    </source>
</evidence>
<dbReference type="EMBL" id="CP108110">
    <property type="protein sequence ID" value="WUQ86935.1"/>
    <property type="molecule type" value="Genomic_DNA"/>
</dbReference>
<keyword evidence="3 6" id="KW-1133">Transmembrane helix</keyword>
<dbReference type="Proteomes" id="UP001432222">
    <property type="component" value="Chromosome"/>
</dbReference>
<dbReference type="InterPro" id="IPR001807">
    <property type="entry name" value="ClC"/>
</dbReference>
<feature type="transmembrane region" description="Helical" evidence="6">
    <location>
        <begin position="225"/>
        <end position="249"/>
    </location>
</feature>
<feature type="transmembrane region" description="Helical" evidence="6">
    <location>
        <begin position="190"/>
        <end position="213"/>
    </location>
</feature>
<gene>
    <name evidence="7" type="ORF">OHA16_30610</name>
</gene>